<sequence length="182" mass="20108">MQAPDRYATRAVLVHWLTALLVLSALPLGFYMSGLPLSPTKLQLISYHKWLGVTVLLLFLPRLLFRLTRPVPSPVESAPLWQRKVATITHGLLYALMFAVPLSGWLMSSAKGFPVVYLGVLPLPDLVGKDQALGDFFKAAHEALTFGLLTLVGLHVAAALKHHVIDRDETLVRMVPVLKRSN</sequence>
<dbReference type="Proteomes" id="UP000648984">
    <property type="component" value="Unassembled WGS sequence"/>
</dbReference>
<dbReference type="Pfam" id="PF01292">
    <property type="entry name" value="Ni_hydr_CYTB"/>
    <property type="match status" value="1"/>
</dbReference>
<evidence type="ECO:0000256" key="8">
    <source>
        <dbReference type="ARBA" id="ARBA00022982"/>
    </source>
</evidence>
<comment type="caution">
    <text evidence="15">The sequence shown here is derived from an EMBL/GenBank/DDBJ whole genome shotgun (WGS) entry which is preliminary data.</text>
</comment>
<accession>A0ABX1Q7J5</accession>
<keyword evidence="7" id="KW-0479">Metal-binding</keyword>
<comment type="similarity">
    <text evidence="12">Belongs to the cytochrome b561 family.</text>
</comment>
<evidence type="ECO:0000259" key="14">
    <source>
        <dbReference type="Pfam" id="PF01292"/>
    </source>
</evidence>
<dbReference type="SUPFAM" id="SSF81342">
    <property type="entry name" value="Transmembrane di-heme cytochromes"/>
    <property type="match status" value="1"/>
</dbReference>
<feature type="transmembrane region" description="Helical" evidence="13">
    <location>
        <begin position="44"/>
        <end position="65"/>
    </location>
</feature>
<feature type="transmembrane region" description="Helical" evidence="13">
    <location>
        <begin position="12"/>
        <end position="32"/>
    </location>
</feature>
<evidence type="ECO:0000256" key="9">
    <source>
        <dbReference type="ARBA" id="ARBA00022989"/>
    </source>
</evidence>
<proteinExistence type="inferred from homology"/>
<keyword evidence="10" id="KW-0408">Iron</keyword>
<feature type="domain" description="Cytochrome b561 bacterial/Ni-hydrogenase" evidence="14">
    <location>
        <begin position="6"/>
        <end position="176"/>
    </location>
</feature>
<evidence type="ECO:0000256" key="13">
    <source>
        <dbReference type="SAM" id="Phobius"/>
    </source>
</evidence>
<dbReference type="InterPro" id="IPR052168">
    <property type="entry name" value="Cytochrome_b561_oxidase"/>
</dbReference>
<keyword evidence="9 13" id="KW-1133">Transmembrane helix</keyword>
<keyword evidence="16" id="KW-1185">Reference proteome</keyword>
<dbReference type="InterPro" id="IPR016174">
    <property type="entry name" value="Di-haem_cyt_TM"/>
</dbReference>
<evidence type="ECO:0000256" key="12">
    <source>
        <dbReference type="ARBA" id="ARBA00037975"/>
    </source>
</evidence>
<evidence type="ECO:0000256" key="3">
    <source>
        <dbReference type="ARBA" id="ARBA00022448"/>
    </source>
</evidence>
<gene>
    <name evidence="15" type="ORF">GPA25_01990</name>
</gene>
<keyword evidence="5" id="KW-0349">Heme</keyword>
<dbReference type="EMBL" id="WTVQ01000002">
    <property type="protein sequence ID" value="NMG73520.1"/>
    <property type="molecule type" value="Genomic_DNA"/>
</dbReference>
<evidence type="ECO:0000256" key="10">
    <source>
        <dbReference type="ARBA" id="ARBA00023004"/>
    </source>
</evidence>
<keyword evidence="11 13" id="KW-0472">Membrane</keyword>
<keyword evidence="4" id="KW-1003">Cell membrane</keyword>
<dbReference type="InterPro" id="IPR011577">
    <property type="entry name" value="Cyt_b561_bac/Ni-Hgenase"/>
</dbReference>
<dbReference type="RefSeq" id="WP_169258668.1">
    <property type="nucleotide sequence ID" value="NZ_WTVQ01000002.1"/>
</dbReference>
<evidence type="ECO:0000256" key="1">
    <source>
        <dbReference type="ARBA" id="ARBA00001970"/>
    </source>
</evidence>
<feature type="transmembrane region" description="Helical" evidence="13">
    <location>
        <begin position="85"/>
        <end position="107"/>
    </location>
</feature>
<evidence type="ECO:0000313" key="15">
    <source>
        <dbReference type="EMBL" id="NMG73520.1"/>
    </source>
</evidence>
<name>A0ABX1Q7J5_9RHOO</name>
<comment type="cofactor">
    <cofactor evidence="1">
        <name>heme b</name>
        <dbReference type="ChEBI" id="CHEBI:60344"/>
    </cofactor>
</comment>
<dbReference type="PANTHER" id="PTHR30529">
    <property type="entry name" value="CYTOCHROME B561"/>
    <property type="match status" value="1"/>
</dbReference>
<evidence type="ECO:0000256" key="5">
    <source>
        <dbReference type="ARBA" id="ARBA00022617"/>
    </source>
</evidence>
<feature type="transmembrane region" description="Helical" evidence="13">
    <location>
        <begin position="143"/>
        <end position="160"/>
    </location>
</feature>
<evidence type="ECO:0000256" key="6">
    <source>
        <dbReference type="ARBA" id="ARBA00022692"/>
    </source>
</evidence>
<reference evidence="15 16" key="1">
    <citation type="submission" date="2019-12" db="EMBL/GenBank/DDBJ databases">
        <title>Comparative genomics gives insights into the taxonomy of the Azoarcus-Aromatoleum group and reveals separate origins of nif in the plant-associated Azoarcus and non-plant-associated Aromatoleum sub-groups.</title>
        <authorList>
            <person name="Lafos M."/>
            <person name="Maluk M."/>
            <person name="Batista M."/>
            <person name="Junghare M."/>
            <person name="Carmona M."/>
            <person name="Faoro H."/>
            <person name="Cruz L.M."/>
            <person name="Battistoni F."/>
            <person name="De Souza E."/>
            <person name="Pedrosa F."/>
            <person name="Chen W.-M."/>
            <person name="Poole P.S."/>
            <person name="Dixon R.A."/>
            <person name="James E.K."/>
        </authorList>
    </citation>
    <scope>NUCLEOTIDE SEQUENCE [LARGE SCALE GENOMIC DNA]</scope>
    <source>
        <strain evidence="15 16">22Lin</strain>
    </source>
</reference>
<keyword evidence="8" id="KW-0249">Electron transport</keyword>
<evidence type="ECO:0000256" key="4">
    <source>
        <dbReference type="ARBA" id="ARBA00022475"/>
    </source>
</evidence>
<comment type="subcellular location">
    <subcellularLocation>
        <location evidence="2">Cell membrane</location>
        <topology evidence="2">Multi-pass membrane protein</topology>
    </subcellularLocation>
</comment>
<organism evidence="15 16">
    <name type="scientific">Aromatoleum diolicum</name>
    <dbReference type="NCBI Taxonomy" id="75796"/>
    <lineage>
        <taxon>Bacteria</taxon>
        <taxon>Pseudomonadati</taxon>
        <taxon>Pseudomonadota</taxon>
        <taxon>Betaproteobacteria</taxon>
        <taxon>Rhodocyclales</taxon>
        <taxon>Rhodocyclaceae</taxon>
        <taxon>Aromatoleum</taxon>
    </lineage>
</organism>
<evidence type="ECO:0000256" key="2">
    <source>
        <dbReference type="ARBA" id="ARBA00004651"/>
    </source>
</evidence>
<evidence type="ECO:0000313" key="16">
    <source>
        <dbReference type="Proteomes" id="UP000648984"/>
    </source>
</evidence>
<protein>
    <submittedName>
        <fullName evidence="15">Cytochrome b</fullName>
    </submittedName>
</protein>
<keyword evidence="6 13" id="KW-0812">Transmembrane</keyword>
<evidence type="ECO:0000256" key="7">
    <source>
        <dbReference type="ARBA" id="ARBA00022723"/>
    </source>
</evidence>
<keyword evidence="3" id="KW-0813">Transport</keyword>
<dbReference type="PANTHER" id="PTHR30529:SF1">
    <property type="entry name" value="CYTOCHROME B561 HOMOLOG 2"/>
    <property type="match status" value="1"/>
</dbReference>
<evidence type="ECO:0000256" key="11">
    <source>
        <dbReference type="ARBA" id="ARBA00023136"/>
    </source>
</evidence>